<dbReference type="AlphaFoldDB" id="A0AAV4MPA3"/>
<evidence type="ECO:0000313" key="2">
    <source>
        <dbReference type="EMBL" id="GIX73316.1"/>
    </source>
</evidence>
<dbReference type="Proteomes" id="UP001054945">
    <property type="component" value="Unassembled WGS sequence"/>
</dbReference>
<organism evidence="2 3">
    <name type="scientific">Caerostris extrusa</name>
    <name type="common">Bark spider</name>
    <name type="synonym">Caerostris bankana</name>
    <dbReference type="NCBI Taxonomy" id="172846"/>
    <lineage>
        <taxon>Eukaryota</taxon>
        <taxon>Metazoa</taxon>
        <taxon>Ecdysozoa</taxon>
        <taxon>Arthropoda</taxon>
        <taxon>Chelicerata</taxon>
        <taxon>Arachnida</taxon>
        <taxon>Araneae</taxon>
        <taxon>Araneomorphae</taxon>
        <taxon>Entelegynae</taxon>
        <taxon>Araneoidea</taxon>
        <taxon>Araneidae</taxon>
        <taxon>Caerostris</taxon>
    </lineage>
</organism>
<sequence length="207" mass="23409">MDTRGKAGGTEPPGRPAGREVSGLPDSARETFPVCGWWEGHAGERRGFSHENFRGASVWRWRICLCRLDIRRRGLEDGQAPSQTVGRVREQSKCPDLLHLGRFSFPEDGVFGALLTPIRMSVYVIWSGRARVTWREAQTYSVSGDIKKANKYSVSYQTEASDAQMEEITIESGQEFNLTPLTMQMNYTFHLGCFFANKFLSLWLGFC</sequence>
<reference evidence="2 3" key="1">
    <citation type="submission" date="2021-06" db="EMBL/GenBank/DDBJ databases">
        <title>Caerostris extrusa draft genome.</title>
        <authorList>
            <person name="Kono N."/>
            <person name="Arakawa K."/>
        </authorList>
    </citation>
    <scope>NUCLEOTIDE SEQUENCE [LARGE SCALE GENOMIC DNA]</scope>
</reference>
<protein>
    <submittedName>
        <fullName evidence="2">C-type lectin domain-containing protein</fullName>
    </submittedName>
</protein>
<dbReference type="EMBL" id="BPLR01002400">
    <property type="protein sequence ID" value="GIX73316.1"/>
    <property type="molecule type" value="Genomic_DNA"/>
</dbReference>
<feature type="region of interest" description="Disordered" evidence="1">
    <location>
        <begin position="1"/>
        <end position="27"/>
    </location>
</feature>
<dbReference type="Gene3D" id="2.60.40.10">
    <property type="entry name" value="Immunoglobulins"/>
    <property type="match status" value="1"/>
</dbReference>
<accession>A0AAV4MPA3</accession>
<evidence type="ECO:0000256" key="1">
    <source>
        <dbReference type="SAM" id="MobiDB-lite"/>
    </source>
</evidence>
<dbReference type="InterPro" id="IPR013783">
    <property type="entry name" value="Ig-like_fold"/>
</dbReference>
<gene>
    <name evidence="2" type="primary">AVEN_53121-2_1</name>
    <name evidence="2" type="ORF">CEXT_715671</name>
</gene>
<name>A0AAV4MPA3_CAEEX</name>
<proteinExistence type="predicted"/>
<comment type="caution">
    <text evidence="2">The sequence shown here is derived from an EMBL/GenBank/DDBJ whole genome shotgun (WGS) entry which is preliminary data.</text>
</comment>
<evidence type="ECO:0000313" key="3">
    <source>
        <dbReference type="Proteomes" id="UP001054945"/>
    </source>
</evidence>
<keyword evidence="3" id="KW-1185">Reference proteome</keyword>